<gene>
    <name evidence="7" type="ORF">GCM10009640_11120</name>
</gene>
<evidence type="ECO:0000256" key="4">
    <source>
        <dbReference type="ARBA" id="ARBA00022989"/>
    </source>
</evidence>
<feature type="transmembrane region" description="Helical" evidence="6">
    <location>
        <begin position="21"/>
        <end position="42"/>
    </location>
</feature>
<keyword evidence="4 6" id="KW-1133">Transmembrane helix</keyword>
<dbReference type="Proteomes" id="UP001501266">
    <property type="component" value="Unassembled WGS sequence"/>
</dbReference>
<evidence type="ECO:0000256" key="1">
    <source>
        <dbReference type="ARBA" id="ARBA00004651"/>
    </source>
</evidence>
<accession>A0ABP4JFV7</accession>
<keyword evidence="2" id="KW-1003">Cell membrane</keyword>
<feature type="transmembrane region" description="Helical" evidence="6">
    <location>
        <begin position="317"/>
        <end position="336"/>
    </location>
</feature>
<dbReference type="InterPro" id="IPR050833">
    <property type="entry name" value="Poly_Biosynth_Transport"/>
</dbReference>
<dbReference type="PANTHER" id="PTHR30250">
    <property type="entry name" value="PST FAMILY PREDICTED COLANIC ACID TRANSPORTER"/>
    <property type="match status" value="1"/>
</dbReference>
<keyword evidence="8" id="KW-1185">Reference proteome</keyword>
<comment type="subcellular location">
    <subcellularLocation>
        <location evidence="1">Cell membrane</location>
        <topology evidence="1">Multi-pass membrane protein</topology>
    </subcellularLocation>
</comment>
<feature type="transmembrane region" description="Helical" evidence="6">
    <location>
        <begin position="121"/>
        <end position="145"/>
    </location>
</feature>
<evidence type="ECO:0008006" key="9">
    <source>
        <dbReference type="Google" id="ProtNLM"/>
    </source>
</evidence>
<dbReference type="EMBL" id="BAAAKK010000003">
    <property type="protein sequence ID" value="GAA1420991.1"/>
    <property type="molecule type" value="Genomic_DNA"/>
</dbReference>
<protein>
    <recommendedName>
        <fullName evidence="9">Membrane protein involved in the export of O-antigen and teichoic acid</fullName>
    </recommendedName>
</protein>
<feature type="transmembrane region" description="Helical" evidence="6">
    <location>
        <begin position="157"/>
        <end position="176"/>
    </location>
</feature>
<evidence type="ECO:0000313" key="8">
    <source>
        <dbReference type="Proteomes" id="UP001501266"/>
    </source>
</evidence>
<evidence type="ECO:0000256" key="2">
    <source>
        <dbReference type="ARBA" id="ARBA00022475"/>
    </source>
</evidence>
<sequence length="418" mass="42880">MTPRTTKLSGARKALERSRPVLALAGVTYAGLALSVISAPMLASALGASGRGQLAAAFAVIQVLGFVAFIGLPRGVAVQDHREASASRGAVVLVGAIGLLSASACFVLAEQLAGGEPWVAHAIRISSVVLAVAGVYQIGVERLLLASRLKVYNLSRICNVVLPSLGYIVAFLAGALTLELAFAISLTGQLLASLVGVVSSFGLIRRSSAKPPPWRFSTSMWSSTVVDGVAWRMDQVLLAMLATSATLGVYAVASTIAAASGGLTQALNAVLYGRFAATADDGPTAMRRNRVISLGSSVLASTAMIVAIAIWQEALLGPTFDGLLAPLILLCIAQALNDQWQLQVYRQAAAQTSTGLTLPSWLGLASFGVAAAAFAAAGTLDAATMALAVLSGAVVRICLRLAAHARASRSARPAAHAR</sequence>
<dbReference type="PANTHER" id="PTHR30250:SF11">
    <property type="entry name" value="O-ANTIGEN TRANSPORTER-RELATED"/>
    <property type="match status" value="1"/>
</dbReference>
<feature type="transmembrane region" description="Helical" evidence="6">
    <location>
        <begin position="89"/>
        <end position="109"/>
    </location>
</feature>
<feature type="transmembrane region" description="Helical" evidence="6">
    <location>
        <begin position="291"/>
        <end position="311"/>
    </location>
</feature>
<keyword evidence="3 6" id="KW-0812">Transmembrane</keyword>
<dbReference type="RefSeq" id="WP_343918253.1">
    <property type="nucleotide sequence ID" value="NZ_BAAAKK010000003.1"/>
</dbReference>
<feature type="transmembrane region" description="Helical" evidence="6">
    <location>
        <begin position="383"/>
        <end position="403"/>
    </location>
</feature>
<proteinExistence type="predicted"/>
<feature type="transmembrane region" description="Helical" evidence="6">
    <location>
        <begin position="54"/>
        <end position="77"/>
    </location>
</feature>
<feature type="transmembrane region" description="Helical" evidence="6">
    <location>
        <begin position="356"/>
        <end position="377"/>
    </location>
</feature>
<name>A0ABP4JFV7_9MICO</name>
<evidence type="ECO:0000256" key="5">
    <source>
        <dbReference type="ARBA" id="ARBA00023136"/>
    </source>
</evidence>
<evidence type="ECO:0000313" key="7">
    <source>
        <dbReference type="EMBL" id="GAA1420991.1"/>
    </source>
</evidence>
<comment type="caution">
    <text evidence="7">The sequence shown here is derived from an EMBL/GenBank/DDBJ whole genome shotgun (WGS) entry which is preliminary data.</text>
</comment>
<evidence type="ECO:0000256" key="3">
    <source>
        <dbReference type="ARBA" id="ARBA00022692"/>
    </source>
</evidence>
<reference evidence="8" key="1">
    <citation type="journal article" date="2019" name="Int. J. Syst. Evol. Microbiol.">
        <title>The Global Catalogue of Microorganisms (GCM) 10K type strain sequencing project: providing services to taxonomists for standard genome sequencing and annotation.</title>
        <authorList>
            <consortium name="The Broad Institute Genomics Platform"/>
            <consortium name="The Broad Institute Genome Sequencing Center for Infectious Disease"/>
            <person name="Wu L."/>
            <person name="Ma J."/>
        </authorList>
    </citation>
    <scope>NUCLEOTIDE SEQUENCE [LARGE SCALE GENOMIC DNA]</scope>
    <source>
        <strain evidence="8">JCM 12398</strain>
    </source>
</reference>
<organism evidence="7 8">
    <name type="scientific">Agrococcus citreus</name>
    <dbReference type="NCBI Taxonomy" id="84643"/>
    <lineage>
        <taxon>Bacteria</taxon>
        <taxon>Bacillati</taxon>
        <taxon>Actinomycetota</taxon>
        <taxon>Actinomycetes</taxon>
        <taxon>Micrococcales</taxon>
        <taxon>Microbacteriaceae</taxon>
        <taxon>Agrococcus</taxon>
    </lineage>
</organism>
<evidence type="ECO:0000256" key="6">
    <source>
        <dbReference type="SAM" id="Phobius"/>
    </source>
</evidence>
<keyword evidence="5 6" id="KW-0472">Membrane</keyword>